<feature type="compositionally biased region" description="Low complexity" evidence="1">
    <location>
        <begin position="84"/>
        <end position="97"/>
    </location>
</feature>
<reference evidence="2 3" key="1">
    <citation type="submission" date="2019-02" db="EMBL/GenBank/DDBJ databases">
        <title>Deep-cultivation of Planctomycetes and their phenomic and genomic characterization uncovers novel biology.</title>
        <authorList>
            <person name="Wiegand S."/>
            <person name="Jogler M."/>
            <person name="Boedeker C."/>
            <person name="Pinto D."/>
            <person name="Vollmers J."/>
            <person name="Rivas-Marin E."/>
            <person name="Kohn T."/>
            <person name="Peeters S.H."/>
            <person name="Heuer A."/>
            <person name="Rast P."/>
            <person name="Oberbeckmann S."/>
            <person name="Bunk B."/>
            <person name="Jeske O."/>
            <person name="Meyerdierks A."/>
            <person name="Storesund J.E."/>
            <person name="Kallscheuer N."/>
            <person name="Luecker S."/>
            <person name="Lage O.M."/>
            <person name="Pohl T."/>
            <person name="Merkel B.J."/>
            <person name="Hornburger P."/>
            <person name="Mueller R.-W."/>
            <person name="Bruemmer F."/>
            <person name="Labrenz M."/>
            <person name="Spormann A.M."/>
            <person name="Op den Camp H."/>
            <person name="Overmann J."/>
            <person name="Amann R."/>
            <person name="Jetten M.S.M."/>
            <person name="Mascher T."/>
            <person name="Medema M.H."/>
            <person name="Devos D.P."/>
            <person name="Kaster A.-K."/>
            <person name="Ovreas L."/>
            <person name="Rohde M."/>
            <person name="Galperin M.Y."/>
            <person name="Jogler C."/>
        </authorList>
    </citation>
    <scope>NUCLEOTIDE SEQUENCE [LARGE SCALE GENOMIC DNA]</scope>
    <source>
        <strain evidence="2 3">K22_7</strain>
    </source>
</reference>
<sequence length="97" mass="10411">MNATLQATAPSRQNVDAAEPTVITSLLRGLPDTCVVIPPAQVRRMKPNPTPAMIAPLRGDWWLGLAWKCVGGFATPDMSRGRARSSMSSLGASRYES</sequence>
<keyword evidence="3" id="KW-1185">Reference proteome</keyword>
<organism evidence="2 3">
    <name type="scientific">Rubripirellula lacrimiformis</name>
    <dbReference type="NCBI Taxonomy" id="1930273"/>
    <lineage>
        <taxon>Bacteria</taxon>
        <taxon>Pseudomonadati</taxon>
        <taxon>Planctomycetota</taxon>
        <taxon>Planctomycetia</taxon>
        <taxon>Pirellulales</taxon>
        <taxon>Pirellulaceae</taxon>
        <taxon>Rubripirellula</taxon>
    </lineage>
</organism>
<proteinExistence type="predicted"/>
<name>A0A517N533_9BACT</name>
<dbReference type="Proteomes" id="UP000318538">
    <property type="component" value="Chromosome"/>
</dbReference>
<dbReference type="EMBL" id="CP036525">
    <property type="protein sequence ID" value="QDT02242.1"/>
    <property type="molecule type" value="Genomic_DNA"/>
</dbReference>
<evidence type="ECO:0000313" key="2">
    <source>
        <dbReference type="EMBL" id="QDT02242.1"/>
    </source>
</evidence>
<dbReference type="AlphaFoldDB" id="A0A517N533"/>
<gene>
    <name evidence="2" type="ORF">K227x_06150</name>
</gene>
<protein>
    <submittedName>
        <fullName evidence="2">Uncharacterized protein</fullName>
    </submittedName>
</protein>
<dbReference type="KEGG" id="rlc:K227x_06150"/>
<evidence type="ECO:0000256" key="1">
    <source>
        <dbReference type="SAM" id="MobiDB-lite"/>
    </source>
</evidence>
<accession>A0A517N533</accession>
<feature type="region of interest" description="Disordered" evidence="1">
    <location>
        <begin position="75"/>
        <end position="97"/>
    </location>
</feature>
<dbReference type="RefSeq" id="WP_218933735.1">
    <property type="nucleotide sequence ID" value="NZ_CP036525.1"/>
</dbReference>
<evidence type="ECO:0000313" key="3">
    <source>
        <dbReference type="Proteomes" id="UP000318538"/>
    </source>
</evidence>